<evidence type="ECO:0000256" key="1">
    <source>
        <dbReference type="SAM" id="Coils"/>
    </source>
</evidence>
<dbReference type="InterPro" id="IPR052163">
    <property type="entry name" value="DGC-Regulatory_Protein"/>
</dbReference>
<proteinExistence type="predicted"/>
<gene>
    <name evidence="4" type="ORF">F1609_10460</name>
</gene>
<dbReference type="PANTHER" id="PTHR46663">
    <property type="entry name" value="DIGUANYLATE CYCLASE DGCT-RELATED"/>
    <property type="match status" value="1"/>
</dbReference>
<dbReference type="Gene3D" id="3.30.70.270">
    <property type="match status" value="1"/>
</dbReference>
<feature type="coiled-coil region" evidence="1">
    <location>
        <begin position="294"/>
        <end position="321"/>
    </location>
</feature>
<dbReference type="PROSITE" id="PS50887">
    <property type="entry name" value="GGDEF"/>
    <property type="match status" value="1"/>
</dbReference>
<evidence type="ECO:0000259" key="3">
    <source>
        <dbReference type="PROSITE" id="PS50887"/>
    </source>
</evidence>
<evidence type="ECO:0000256" key="2">
    <source>
        <dbReference type="SAM" id="Phobius"/>
    </source>
</evidence>
<dbReference type="PANTHER" id="PTHR46663:SF2">
    <property type="entry name" value="GGDEF DOMAIN-CONTAINING PROTEIN"/>
    <property type="match status" value="1"/>
</dbReference>
<dbReference type="InterPro" id="IPR045812">
    <property type="entry name" value="DAHL"/>
</dbReference>
<dbReference type="InterPro" id="IPR000160">
    <property type="entry name" value="GGDEF_dom"/>
</dbReference>
<dbReference type="SMART" id="SM00267">
    <property type="entry name" value="GGDEF"/>
    <property type="match status" value="1"/>
</dbReference>
<dbReference type="InterPro" id="IPR043128">
    <property type="entry name" value="Rev_trsase/Diguanyl_cyclase"/>
</dbReference>
<feature type="coiled-coil region" evidence="1">
    <location>
        <begin position="94"/>
        <end position="121"/>
    </location>
</feature>
<dbReference type="SUPFAM" id="SSF55073">
    <property type="entry name" value="Nucleotide cyclase"/>
    <property type="match status" value="1"/>
</dbReference>
<evidence type="ECO:0000313" key="4">
    <source>
        <dbReference type="EMBL" id="NHZ40572.1"/>
    </source>
</evidence>
<sequence>MLGSWRRIASLLLLIALMVVLGVLFNRTQAVDLEAQNRVMLNLRELEKLDSEWNVNILRSHIGLNSNYDPLSTPLPRMRQLQLRLAAALPMTGNPKAEDALEEVKRALVKKEELVEQFKTQNAILRNSLIFFPPAITDLKTELNGIEGAIVPGRIVVALDTALNSLLSDILRYNLAPSPALAAQIERTIASMQPLRGDFSDSVSDTIDELGRHAHAILRYRQLENELEMQIANSRTAEAMEKLGGLFDTSFDQVLIEKQRYRTYLFAYSGLLLLLLMYVARRLVRSYSIIGEVNRSLQAANETLEHRVAERTAELEAQSERLKQLAQHDSLTGLINYGELTRLLAHALVRAGRRGDVVVAMFIDLDGFKAVNDTYGHATGDLVLCEVARRVQEKLRKEDALARLGGDEFVILLEEVAGRDGALRVAQQTLDAIRSITEAGGFPVRISASIGVASAKGKEGFMRGAPALLADADQAMYQAKQGGKNGISFSPDSQWNEVLVVEAPVAGSVPVKTPVPAQGD</sequence>
<keyword evidence="1" id="KW-0175">Coiled coil</keyword>
<keyword evidence="2" id="KW-0472">Membrane</keyword>
<dbReference type="Pfam" id="PF19443">
    <property type="entry name" value="DAHL"/>
    <property type="match status" value="1"/>
</dbReference>
<reference evidence="4 5" key="1">
    <citation type="submission" date="2019-09" db="EMBL/GenBank/DDBJ databases">
        <title>Taxonomy of Antarctic Massilia spp.: description of Massilia rubra sp. nov., Massilia aquatica sp. nov., Massilia mucilaginosa sp. nov., Massilia frigida sp. nov. isolated from streams, lakes and regoliths.</title>
        <authorList>
            <person name="Holochova P."/>
            <person name="Sedlacek I."/>
            <person name="Kralova S."/>
            <person name="Maslanova I."/>
            <person name="Busse H.-J."/>
            <person name="Stankova E."/>
            <person name="Vrbovska V."/>
            <person name="Kovarovic V."/>
            <person name="Bartak M."/>
            <person name="Svec P."/>
            <person name="Pantucek R."/>
        </authorList>
    </citation>
    <scope>NUCLEOTIDE SEQUENCE [LARGE SCALE GENOMIC DNA]</scope>
    <source>
        <strain evidence="4 5">CCM 8693</strain>
    </source>
</reference>
<keyword evidence="2" id="KW-1133">Transmembrane helix</keyword>
<dbReference type="EMBL" id="VVIW01000004">
    <property type="protein sequence ID" value="NHZ40572.1"/>
    <property type="molecule type" value="Genomic_DNA"/>
</dbReference>
<comment type="caution">
    <text evidence="4">The sequence shown here is derived from an EMBL/GenBank/DDBJ whole genome shotgun (WGS) entry which is preliminary data.</text>
</comment>
<feature type="transmembrane region" description="Helical" evidence="2">
    <location>
        <begin position="261"/>
        <end position="280"/>
    </location>
</feature>
<keyword evidence="5" id="KW-1185">Reference proteome</keyword>
<dbReference type="CDD" id="cd01949">
    <property type="entry name" value="GGDEF"/>
    <property type="match status" value="1"/>
</dbReference>
<keyword evidence="2" id="KW-0812">Transmembrane</keyword>
<dbReference type="NCBIfam" id="TIGR00254">
    <property type="entry name" value="GGDEF"/>
    <property type="match status" value="1"/>
</dbReference>
<organism evidence="4 5">
    <name type="scientific">Massilia aquatica</name>
    <dbReference type="NCBI Taxonomy" id="2609000"/>
    <lineage>
        <taxon>Bacteria</taxon>
        <taxon>Pseudomonadati</taxon>
        <taxon>Pseudomonadota</taxon>
        <taxon>Betaproteobacteria</taxon>
        <taxon>Burkholderiales</taxon>
        <taxon>Oxalobacteraceae</taxon>
        <taxon>Telluria group</taxon>
        <taxon>Massilia</taxon>
    </lineage>
</organism>
<dbReference type="Pfam" id="PF00990">
    <property type="entry name" value="GGDEF"/>
    <property type="match status" value="1"/>
</dbReference>
<dbReference type="Proteomes" id="UP000819052">
    <property type="component" value="Unassembled WGS sequence"/>
</dbReference>
<protein>
    <submittedName>
        <fullName evidence="4">Diguanylate cyclase</fullName>
    </submittedName>
</protein>
<dbReference type="InterPro" id="IPR029787">
    <property type="entry name" value="Nucleotide_cyclase"/>
</dbReference>
<accession>A0ABX0M146</accession>
<evidence type="ECO:0000313" key="5">
    <source>
        <dbReference type="Proteomes" id="UP000819052"/>
    </source>
</evidence>
<feature type="domain" description="GGDEF" evidence="3">
    <location>
        <begin position="356"/>
        <end position="492"/>
    </location>
</feature>
<name>A0ABX0M146_9BURK</name>
<dbReference type="RefSeq" id="WP_167076434.1">
    <property type="nucleotide sequence ID" value="NZ_VVIW01000004.1"/>
</dbReference>